<reference evidence="2" key="1">
    <citation type="journal article" date="2022" name="Mol. Ecol. Resour.">
        <title>The genomes of chicory, endive, great burdock and yacon provide insights into Asteraceae palaeo-polyploidization history and plant inulin production.</title>
        <authorList>
            <person name="Fan W."/>
            <person name="Wang S."/>
            <person name="Wang H."/>
            <person name="Wang A."/>
            <person name="Jiang F."/>
            <person name="Liu H."/>
            <person name="Zhao H."/>
            <person name="Xu D."/>
            <person name="Zhang Y."/>
        </authorList>
    </citation>
    <scope>NUCLEOTIDE SEQUENCE [LARGE SCALE GENOMIC DNA]</scope>
    <source>
        <strain evidence="2">cv. Yunnan</strain>
    </source>
</reference>
<reference evidence="1 2" key="2">
    <citation type="journal article" date="2022" name="Mol. Ecol. Resour.">
        <title>The genomes of chicory, endive, great burdock and yacon provide insights into Asteraceae paleo-polyploidization history and plant inulin production.</title>
        <authorList>
            <person name="Fan W."/>
            <person name="Wang S."/>
            <person name="Wang H."/>
            <person name="Wang A."/>
            <person name="Jiang F."/>
            <person name="Liu H."/>
            <person name="Zhao H."/>
            <person name="Xu D."/>
            <person name="Zhang Y."/>
        </authorList>
    </citation>
    <scope>NUCLEOTIDE SEQUENCE [LARGE SCALE GENOMIC DNA]</scope>
    <source>
        <strain evidence="2">cv. Yunnan</strain>
        <tissue evidence="1">Leaves</tissue>
    </source>
</reference>
<sequence length="1325" mass="144696">MDSSIKSADEVVEEIMRIHRSLLPRPEIDDIEAAVILIRNADNEQQSRIEVISRQKRRKYIPEELFNVLVDMQRHFVQFQTKEQKREAVKLLDLENYHQLFDEMIQKASKCCVSSNNSNNIDNNNINAQLTSSTSSASSPSTNPANFDQSTPSSVSASVSVSTASTSRLPFDKELVKRAHLVTRDDSYVKNSKSAFYGGSIGKSNEFSRPQIVDSTLKPAVTSGLDGEKLSLIKLASLFEVSSKKGTKDLNLGNKLMDQIEWLPDSIGKLTGLITLDLSENGLVALPSSIGNLSSLTKLNLHSNKVIELPESISNLVNLNHLDLHGNVLTSLPASFGGLTRLQELDLSSNNLLFLPDSIGSLVSLQKLNIETNDLEELPHAIGHCSSLKELLADYNKLKALPEAVGRIESLQKLSVRYNNISRLPTTMASLKNIQQLDVSFNELESVPESLCFATTLVKLDISNNFADLASLPRSIGNLELLEELHVCNNQIRALPDSFRMLSKLRVLKVEGNPLELPPHDVIEQGAQAVVGYMSEFYEKKDLKVSSVKHKKYWTQFFLFSRSNERKHSGFHYVAAYWFTLTHQLKIWVSCQPYLKSLWLQPAGTINRGGGLTVNCWTAFCWSDTAATELSGAVYVAIAAAMGNMLQGWDNATIAGAVLYIKKEFHLETQPTIEGLIVSMSLIGATVITTFSGSVSDAVGRRPMLVISSLFYFISGLVMLWSPNVYVLLVARLLDGFGIGLAVTLVPLYISETAPSDIRGLLNTFPQFTGSIGMCLAYTMVFFMSLQSGASWRLMLGVLSLPSIAYFALAVFYLPESPRWLVSKGKMNEAKLVLQALRGKEDVSGEMALLVEGLEVGGEMSVEEYMINADNELSEDHVQEKDEIKLYGAEEGQSWVAKPVRGQSSLVLASRHGSVAAQMMDPMVTLFGSVHEKQNEMGSMRSMIFPNFGSMFQGEQQKPENWDVESNHEKGNLSGDETDDNNLKSPLISPNARQASETTSAMGIGGGWQLAYRKTEDGKNAGGLQRIYLHQDGGVENRRGSVASPLVPGPGDGDAIRASALVSRSVLCLDDATGQNPIQSGVIKAPPSAKKGTSWSDLSEPGIKQALIVGVGIQILQQFSGINGVLYYTPQILEQAGVGLLLANMGIGSESASFLISGVTTLLMLPSIGVAMKLIDLAGRRMLLLATLPVLLLSLIVLVLSNIIPMGSVVHAVISTISVVIYFCTFVMGFGPIPNTLCSEIFPTRVRGLCIAICALTFWVGDIIVTYTLPMLLTTIGLAGAFGIYAVVCTISWFFVYFRVPETKGMPLEVITEFFAMGAANKKAN</sequence>
<proteinExistence type="predicted"/>
<accession>A0ACB9ARC2</accession>
<evidence type="ECO:0000313" key="2">
    <source>
        <dbReference type="Proteomes" id="UP001056120"/>
    </source>
</evidence>
<gene>
    <name evidence="1" type="ORF">L1987_71327</name>
</gene>
<dbReference type="Proteomes" id="UP001056120">
    <property type="component" value="Linkage Group LG24"/>
</dbReference>
<comment type="caution">
    <text evidence="1">The sequence shown here is derived from an EMBL/GenBank/DDBJ whole genome shotgun (WGS) entry which is preliminary data.</text>
</comment>
<name>A0ACB9ARC2_9ASTR</name>
<organism evidence="1 2">
    <name type="scientific">Smallanthus sonchifolius</name>
    <dbReference type="NCBI Taxonomy" id="185202"/>
    <lineage>
        <taxon>Eukaryota</taxon>
        <taxon>Viridiplantae</taxon>
        <taxon>Streptophyta</taxon>
        <taxon>Embryophyta</taxon>
        <taxon>Tracheophyta</taxon>
        <taxon>Spermatophyta</taxon>
        <taxon>Magnoliopsida</taxon>
        <taxon>eudicotyledons</taxon>
        <taxon>Gunneridae</taxon>
        <taxon>Pentapetalae</taxon>
        <taxon>asterids</taxon>
        <taxon>campanulids</taxon>
        <taxon>Asterales</taxon>
        <taxon>Asteraceae</taxon>
        <taxon>Asteroideae</taxon>
        <taxon>Heliantheae alliance</taxon>
        <taxon>Millerieae</taxon>
        <taxon>Smallanthus</taxon>
    </lineage>
</organism>
<evidence type="ECO:0000313" key="1">
    <source>
        <dbReference type="EMBL" id="KAI3712762.1"/>
    </source>
</evidence>
<dbReference type="EMBL" id="CM042041">
    <property type="protein sequence ID" value="KAI3712762.1"/>
    <property type="molecule type" value="Genomic_DNA"/>
</dbReference>
<protein>
    <submittedName>
        <fullName evidence="1">Uncharacterized protein</fullName>
    </submittedName>
</protein>
<keyword evidence="2" id="KW-1185">Reference proteome</keyword>